<comment type="caution">
    <text evidence="1">The sequence shown here is derived from an EMBL/GenBank/DDBJ whole genome shotgun (WGS) entry which is preliminary data.</text>
</comment>
<dbReference type="AlphaFoldDB" id="A0A1F7FG90"/>
<protein>
    <submittedName>
        <fullName evidence="1">Uncharacterized protein</fullName>
    </submittedName>
</protein>
<accession>A0A1F7FG90</accession>
<proteinExistence type="predicted"/>
<dbReference type="Proteomes" id="UP000179243">
    <property type="component" value="Unassembled WGS sequence"/>
</dbReference>
<reference evidence="1 2" key="1">
    <citation type="journal article" date="2016" name="Nat. Commun.">
        <title>Thousands of microbial genomes shed light on interconnected biogeochemical processes in an aquifer system.</title>
        <authorList>
            <person name="Anantharaman K."/>
            <person name="Brown C.T."/>
            <person name="Hug L.A."/>
            <person name="Sharon I."/>
            <person name="Castelle C.J."/>
            <person name="Probst A.J."/>
            <person name="Thomas B.C."/>
            <person name="Singh A."/>
            <person name="Wilkins M.J."/>
            <person name="Karaoz U."/>
            <person name="Brodie E.L."/>
            <person name="Williams K.H."/>
            <person name="Hubbard S.S."/>
            <person name="Banfield J.F."/>
        </authorList>
    </citation>
    <scope>NUCLEOTIDE SEQUENCE [LARGE SCALE GENOMIC DNA]</scope>
</reference>
<name>A0A1F7FG90_UNCRA</name>
<gene>
    <name evidence="1" type="ORF">A2519_05225</name>
</gene>
<dbReference type="EMBL" id="MFYX01000055">
    <property type="protein sequence ID" value="OGK05492.1"/>
    <property type="molecule type" value="Genomic_DNA"/>
</dbReference>
<evidence type="ECO:0000313" key="1">
    <source>
        <dbReference type="EMBL" id="OGK05492.1"/>
    </source>
</evidence>
<organism evidence="1 2">
    <name type="scientific">Candidatus Raymondbacteria bacterium RIFOXYD12_FULL_49_13</name>
    <dbReference type="NCBI Taxonomy" id="1817890"/>
    <lineage>
        <taxon>Bacteria</taxon>
        <taxon>Raymondiibacteriota</taxon>
    </lineage>
</organism>
<sequence length="82" mass="8966">MLTCIICGFQAETELVHHIHADHGSVKDYLNEFPLAHIVSPEIEQLILGGKGTSLIDATSSAVLAKHFKSIQPRRSDISVTE</sequence>
<evidence type="ECO:0000313" key="2">
    <source>
        <dbReference type="Proteomes" id="UP000179243"/>
    </source>
</evidence>